<sequence>MDAYLLEWVNLLLRWTHLIVGIAWIGASFYFVWLDNHLVAPTDADLQAKGVGGELWAVHGGGFYNPQKYRLAPAQIPPQLHWFYWEAYSTWLSGFALLCLMYYGAPTLYLIDPAVAALSPLQAVAIGVATLVGGWLVYDALCRSPLGRDLNRLAIVLALLLAAAAYGLCSVFSGRGAFLHFGAMLGTMMVGNVFFVIIPGQRAMVAAAARGEAPDPRNAVRAKQRSVHNTYFTLPVLLMMISNHYAFTYGAPHHNWLVLIALCLAGAAIRVWFVERHKAHERGGRTSPLALIIGIGLIAAVIVALRPAPPAATAAASVLPFERVQTIIQARCVSCHAEHPAQAGFVTAPKGQMFDTAERILAQTASIRAQLVSRAMPIGNLTQMTDDERAAVIAWIDAGAPH</sequence>
<feature type="transmembrane region" description="Helical" evidence="5">
    <location>
        <begin position="231"/>
        <end position="250"/>
    </location>
</feature>
<keyword evidence="5" id="KW-0472">Membrane</keyword>
<dbReference type="Proteomes" id="UP000199758">
    <property type="component" value="Unassembled WGS sequence"/>
</dbReference>
<reference evidence="7 8" key="1">
    <citation type="submission" date="2016-11" db="EMBL/GenBank/DDBJ databases">
        <authorList>
            <person name="Jaros S."/>
            <person name="Januszkiewicz K."/>
            <person name="Wedrychowicz H."/>
        </authorList>
    </citation>
    <scope>NUCLEOTIDE SEQUENCE [LARGE SCALE GENOMIC DNA]</scope>
    <source>
        <strain evidence="7 8">CGMCC 1.7049</strain>
    </source>
</reference>
<dbReference type="GO" id="GO:0009055">
    <property type="term" value="F:electron transfer activity"/>
    <property type="evidence" value="ECO:0007669"/>
    <property type="project" value="InterPro"/>
</dbReference>
<keyword evidence="2 4" id="KW-0479">Metal-binding</keyword>
<dbReference type="STRING" id="490188.SAMN04488068_2608"/>
<evidence type="ECO:0000256" key="3">
    <source>
        <dbReference type="ARBA" id="ARBA00023004"/>
    </source>
</evidence>
<keyword evidence="1 4" id="KW-0349">Heme</keyword>
<keyword evidence="3 4" id="KW-0408">Iron</keyword>
<accession>A0A1M5QH86</accession>
<keyword evidence="8" id="KW-1185">Reference proteome</keyword>
<dbReference type="GO" id="GO:0020037">
    <property type="term" value="F:heme binding"/>
    <property type="evidence" value="ECO:0007669"/>
    <property type="project" value="InterPro"/>
</dbReference>
<keyword evidence="5" id="KW-1133">Transmembrane helix</keyword>
<feature type="transmembrane region" description="Helical" evidence="5">
    <location>
        <begin position="256"/>
        <end position="274"/>
    </location>
</feature>
<evidence type="ECO:0000256" key="5">
    <source>
        <dbReference type="SAM" id="Phobius"/>
    </source>
</evidence>
<evidence type="ECO:0000259" key="6">
    <source>
        <dbReference type="PROSITE" id="PS51007"/>
    </source>
</evidence>
<evidence type="ECO:0000256" key="4">
    <source>
        <dbReference type="PROSITE-ProRule" id="PRU00433"/>
    </source>
</evidence>
<gene>
    <name evidence="7" type="ORF">SAMN04488068_2608</name>
</gene>
<dbReference type="InterPro" id="IPR010389">
    <property type="entry name" value="Urate_ox_N"/>
</dbReference>
<dbReference type="OrthoDB" id="9787495at2"/>
<dbReference type="InterPro" id="IPR036909">
    <property type="entry name" value="Cyt_c-like_dom_sf"/>
</dbReference>
<feature type="transmembrane region" description="Helical" evidence="5">
    <location>
        <begin position="286"/>
        <end position="305"/>
    </location>
</feature>
<dbReference type="Gene3D" id="1.10.760.10">
    <property type="entry name" value="Cytochrome c-like domain"/>
    <property type="match status" value="1"/>
</dbReference>
<dbReference type="RefSeq" id="WP_072898109.1">
    <property type="nucleotide sequence ID" value="NZ_FQWZ01000006.1"/>
</dbReference>
<evidence type="ECO:0000313" key="7">
    <source>
        <dbReference type="EMBL" id="SHH13221.1"/>
    </source>
</evidence>
<feature type="transmembrane region" description="Helical" evidence="5">
    <location>
        <begin position="12"/>
        <end position="33"/>
    </location>
</feature>
<dbReference type="Pfam" id="PF06181">
    <property type="entry name" value="Urate_ox_N"/>
    <property type="match status" value="1"/>
</dbReference>
<feature type="domain" description="Cytochrome c" evidence="6">
    <location>
        <begin position="312"/>
        <end position="400"/>
    </location>
</feature>
<evidence type="ECO:0000313" key="8">
    <source>
        <dbReference type="Proteomes" id="UP000199758"/>
    </source>
</evidence>
<protein>
    <submittedName>
        <fullName evidence="7">Uncharacterized membrane protein</fullName>
    </submittedName>
</protein>
<dbReference type="EMBL" id="FQWZ01000006">
    <property type="protein sequence ID" value="SHH13221.1"/>
    <property type="molecule type" value="Genomic_DNA"/>
</dbReference>
<organism evidence="7 8">
    <name type="scientific">Hydrocarboniphaga daqingensis</name>
    <dbReference type="NCBI Taxonomy" id="490188"/>
    <lineage>
        <taxon>Bacteria</taxon>
        <taxon>Pseudomonadati</taxon>
        <taxon>Pseudomonadota</taxon>
        <taxon>Gammaproteobacteria</taxon>
        <taxon>Nevskiales</taxon>
        <taxon>Nevskiaceae</taxon>
        <taxon>Hydrocarboniphaga</taxon>
    </lineage>
</organism>
<dbReference type="SUPFAM" id="SSF46626">
    <property type="entry name" value="Cytochrome c"/>
    <property type="match status" value="1"/>
</dbReference>
<evidence type="ECO:0000256" key="1">
    <source>
        <dbReference type="ARBA" id="ARBA00022617"/>
    </source>
</evidence>
<name>A0A1M5QH86_9GAMM</name>
<evidence type="ECO:0000256" key="2">
    <source>
        <dbReference type="ARBA" id="ARBA00022723"/>
    </source>
</evidence>
<feature type="transmembrane region" description="Helical" evidence="5">
    <location>
        <begin position="153"/>
        <end position="173"/>
    </location>
</feature>
<dbReference type="InterPro" id="IPR009056">
    <property type="entry name" value="Cyt_c-like_dom"/>
</dbReference>
<feature type="transmembrane region" description="Helical" evidence="5">
    <location>
        <begin position="82"/>
        <end position="103"/>
    </location>
</feature>
<dbReference type="AlphaFoldDB" id="A0A1M5QH86"/>
<keyword evidence="5" id="KW-0812">Transmembrane</keyword>
<feature type="transmembrane region" description="Helical" evidence="5">
    <location>
        <begin position="179"/>
        <end position="198"/>
    </location>
</feature>
<dbReference type="GO" id="GO:0046872">
    <property type="term" value="F:metal ion binding"/>
    <property type="evidence" value="ECO:0007669"/>
    <property type="project" value="UniProtKB-KW"/>
</dbReference>
<feature type="transmembrane region" description="Helical" evidence="5">
    <location>
        <begin position="123"/>
        <end position="141"/>
    </location>
</feature>
<proteinExistence type="predicted"/>
<dbReference type="PROSITE" id="PS51007">
    <property type="entry name" value="CYTC"/>
    <property type="match status" value="1"/>
</dbReference>